<sequence>MASTKFALVAVFASLAIALALPFPGGPQNGGQRPPPGGPGQGGKPPMESAGSTGQNDRGQGGRKGPKEHGPDHHEGDDCKPPSDDHLNHFDADTKAKVVAIWAGFNGTNCTEQRAQERTLFKAVFQAEMDAKAENLTANGKTVYEQFKAAFNSFEALPAEDKTALQELTPHGGKGDTEGRKDGKANKKGGPKA</sequence>
<protein>
    <submittedName>
        <fullName evidence="4">Uncharacterized protein</fullName>
    </submittedName>
</protein>
<name>A0A914VCB9_9BILA</name>
<accession>A0A914VCB9</accession>
<dbReference type="AlphaFoldDB" id="A0A914VCB9"/>
<evidence type="ECO:0000313" key="3">
    <source>
        <dbReference type="Proteomes" id="UP000887566"/>
    </source>
</evidence>
<feature type="chain" id="PRO_5037183836" evidence="2">
    <location>
        <begin position="21"/>
        <end position="193"/>
    </location>
</feature>
<proteinExistence type="predicted"/>
<keyword evidence="2" id="KW-0732">Signal</keyword>
<evidence type="ECO:0000256" key="1">
    <source>
        <dbReference type="SAM" id="MobiDB-lite"/>
    </source>
</evidence>
<feature type="region of interest" description="Disordered" evidence="1">
    <location>
        <begin position="161"/>
        <end position="193"/>
    </location>
</feature>
<dbReference type="WBParaSite" id="PSAMB.scaffold180size68608.g2977.t1">
    <property type="protein sequence ID" value="PSAMB.scaffold180size68608.g2977.t1"/>
    <property type="gene ID" value="PSAMB.scaffold180size68608.g2977"/>
</dbReference>
<evidence type="ECO:0000313" key="4">
    <source>
        <dbReference type="WBParaSite" id="PSAMB.scaffold180size68608.g2977.t1"/>
    </source>
</evidence>
<keyword evidence="3" id="KW-1185">Reference proteome</keyword>
<evidence type="ECO:0000256" key="2">
    <source>
        <dbReference type="SAM" id="SignalP"/>
    </source>
</evidence>
<organism evidence="3 4">
    <name type="scientific">Plectus sambesii</name>
    <dbReference type="NCBI Taxonomy" id="2011161"/>
    <lineage>
        <taxon>Eukaryota</taxon>
        <taxon>Metazoa</taxon>
        <taxon>Ecdysozoa</taxon>
        <taxon>Nematoda</taxon>
        <taxon>Chromadorea</taxon>
        <taxon>Plectida</taxon>
        <taxon>Plectina</taxon>
        <taxon>Plectoidea</taxon>
        <taxon>Plectidae</taxon>
        <taxon>Plectus</taxon>
    </lineage>
</organism>
<dbReference type="Proteomes" id="UP000887566">
    <property type="component" value="Unplaced"/>
</dbReference>
<reference evidence="4" key="1">
    <citation type="submission" date="2022-11" db="UniProtKB">
        <authorList>
            <consortium name="WormBaseParasite"/>
        </authorList>
    </citation>
    <scope>IDENTIFICATION</scope>
</reference>
<feature type="signal peptide" evidence="2">
    <location>
        <begin position="1"/>
        <end position="20"/>
    </location>
</feature>
<feature type="region of interest" description="Disordered" evidence="1">
    <location>
        <begin position="24"/>
        <end position="89"/>
    </location>
</feature>
<feature type="compositionally biased region" description="Basic and acidic residues" evidence="1">
    <location>
        <begin position="173"/>
        <end position="185"/>
    </location>
</feature>
<feature type="compositionally biased region" description="Basic and acidic residues" evidence="1">
    <location>
        <begin position="65"/>
        <end position="89"/>
    </location>
</feature>